<dbReference type="Pfam" id="PF21088">
    <property type="entry name" value="MS_channel_1st"/>
    <property type="match status" value="1"/>
</dbReference>
<evidence type="ECO:0000256" key="4">
    <source>
        <dbReference type="ARBA" id="ARBA00022692"/>
    </source>
</evidence>
<dbReference type="EMBL" id="QRGA01000006">
    <property type="protein sequence ID" value="RDU98686.1"/>
    <property type="molecule type" value="Genomic_DNA"/>
</dbReference>
<feature type="transmembrane region" description="Helical" evidence="8">
    <location>
        <begin position="260"/>
        <end position="283"/>
    </location>
</feature>
<dbReference type="AlphaFoldDB" id="A0A3D8K193"/>
<feature type="compositionally biased region" description="Low complexity" evidence="7">
    <location>
        <begin position="814"/>
        <end position="837"/>
    </location>
</feature>
<dbReference type="Gene3D" id="3.30.70.100">
    <property type="match status" value="1"/>
</dbReference>
<evidence type="ECO:0000256" key="2">
    <source>
        <dbReference type="ARBA" id="ARBA00008017"/>
    </source>
</evidence>
<dbReference type="InterPro" id="IPR049142">
    <property type="entry name" value="MS_channel_1st"/>
</dbReference>
<dbReference type="SUPFAM" id="SSF82689">
    <property type="entry name" value="Mechanosensitive channel protein MscS (YggB), C-terminal domain"/>
    <property type="match status" value="1"/>
</dbReference>
<keyword evidence="9" id="KW-0732">Signal</keyword>
<dbReference type="SUPFAM" id="SSF50182">
    <property type="entry name" value="Sm-like ribonucleoproteins"/>
    <property type="match status" value="1"/>
</dbReference>
<dbReference type="GO" id="GO:0008381">
    <property type="term" value="F:mechanosensitive monoatomic ion channel activity"/>
    <property type="evidence" value="ECO:0007669"/>
    <property type="project" value="InterPro"/>
</dbReference>
<evidence type="ECO:0000256" key="7">
    <source>
        <dbReference type="SAM" id="MobiDB-lite"/>
    </source>
</evidence>
<sequence length="852" mass="91059">MRKFLSACLLCLLFLSYCDSSAYAAPASAPAAAQPVSNPSTVVLTPEQAKHALQVLGDPKSRSQMEDTLRAIAAAGALATPPAASAPAAAPPKSASAVLSAIASNGLVSQISHSTVNSIRKVGTSLRHSAGALLDVRSVRAWWGYEITSKEGRAQLEQLGWTLVATLVPAWLVSWFFTWLLRKRVAALAVGKAEGQSEAGANGGTDAANAANARADAEVSTLNANVPAASIDEHALRAARNQRNAAHAGQHWSVLQRLPYALLHTLLEAIPLAAFIGVAVVAMSLLTDDGTQEADVVQTVIEVYAVARAVLLASGFLFAGDAPRLRLLPLGDIWAAFSERWILRLVVVLGGGVAMSETPVSLGLTAEAHLGIQKAVALIGHVMIAILILQIRRPVAGWIRSKCAKSGLLRFLANWLADVWAAVAVFLVMALWFIWALDVRNGYQALLEHGGLSLLILICARVIAIVTFGILGRIFKPNNGQPASIALQRAQRYYPWLRRLVWLVILIVGVTLILRVWDIHALHLFTGNFIGRRLMSACVTIAVAAFIALLVWEVINTSIERRLLRWTDAGDLMRAARLRTLLPMLRTALLVGIALVIGLTGLSEIGVNIGPLLAGASIFGVALGFGSQKLVQDFITGMFLLMENAMQVGDWVTLAGVSGTVEYLSIRTVRLRGGDGALHTVPFSSVSTVTNSNRGLGNAAVKVSIAYGQDIELATATLKEIGAQLRDDPKFKDGIISDFSFWGVDQVDGSMVTLVGQVQCRDSARWPIQREFNRRIAELFRERDIVIANPLRNVLVPPKDRSAPPPDDIKGDADAAAGQAQAAKTEAEGTNEANETNKANEKGRGEAPSADK</sequence>
<feature type="transmembrane region" description="Helical" evidence="8">
    <location>
        <begin position="372"/>
        <end position="391"/>
    </location>
</feature>
<organism evidence="12 13">
    <name type="scientific">Trinickia dinghuensis</name>
    <dbReference type="NCBI Taxonomy" id="2291023"/>
    <lineage>
        <taxon>Bacteria</taxon>
        <taxon>Pseudomonadati</taxon>
        <taxon>Pseudomonadota</taxon>
        <taxon>Betaproteobacteria</taxon>
        <taxon>Burkholderiales</taxon>
        <taxon>Burkholderiaceae</taxon>
        <taxon>Trinickia</taxon>
    </lineage>
</organism>
<comment type="similarity">
    <text evidence="2">Belongs to the MscS (TC 1.A.23) family.</text>
</comment>
<dbReference type="Gene3D" id="1.10.287.1260">
    <property type="match status" value="1"/>
</dbReference>
<name>A0A3D8K193_9BURK</name>
<feature type="transmembrane region" description="Helical" evidence="8">
    <location>
        <begin position="605"/>
        <end position="625"/>
    </location>
</feature>
<keyword evidence="13" id="KW-1185">Reference proteome</keyword>
<feature type="chain" id="PRO_5017590261" evidence="9">
    <location>
        <begin position="25"/>
        <end position="852"/>
    </location>
</feature>
<dbReference type="InterPro" id="IPR045276">
    <property type="entry name" value="YbiO_bact"/>
</dbReference>
<dbReference type="InterPro" id="IPR006685">
    <property type="entry name" value="MscS_channel_2nd"/>
</dbReference>
<dbReference type="InterPro" id="IPR010920">
    <property type="entry name" value="LSM_dom_sf"/>
</dbReference>
<feature type="transmembrane region" description="Helical" evidence="8">
    <location>
        <begin position="341"/>
        <end position="360"/>
    </location>
</feature>
<dbReference type="Pfam" id="PF00924">
    <property type="entry name" value="MS_channel_2nd"/>
    <property type="match status" value="1"/>
</dbReference>
<feature type="domain" description="Mechanosensitive ion channel transmembrane helices 2/3" evidence="11">
    <location>
        <begin position="588"/>
        <end position="628"/>
    </location>
</feature>
<evidence type="ECO:0000259" key="11">
    <source>
        <dbReference type="Pfam" id="PF21088"/>
    </source>
</evidence>
<dbReference type="InterPro" id="IPR023408">
    <property type="entry name" value="MscS_beta-dom_sf"/>
</dbReference>
<evidence type="ECO:0000313" key="13">
    <source>
        <dbReference type="Proteomes" id="UP000256838"/>
    </source>
</evidence>
<evidence type="ECO:0000259" key="10">
    <source>
        <dbReference type="Pfam" id="PF00924"/>
    </source>
</evidence>
<feature type="transmembrane region" description="Helical" evidence="8">
    <location>
        <begin position="159"/>
        <end position="181"/>
    </location>
</feature>
<keyword evidence="3" id="KW-1003">Cell membrane</keyword>
<keyword evidence="5 8" id="KW-1133">Transmembrane helix</keyword>
<accession>A0A3D8K193</accession>
<comment type="caution">
    <text evidence="12">The sequence shown here is derived from an EMBL/GenBank/DDBJ whole genome shotgun (WGS) entry which is preliminary data.</text>
</comment>
<feature type="transmembrane region" description="Helical" evidence="8">
    <location>
        <begin position="303"/>
        <end position="320"/>
    </location>
</feature>
<reference evidence="12 13" key="1">
    <citation type="submission" date="2018-08" db="EMBL/GenBank/DDBJ databases">
        <title>Paraburkholderia sp. DHOM06 isolated from forest soil.</title>
        <authorList>
            <person name="Gao Z.-H."/>
            <person name="Qiu L.-H."/>
        </authorList>
    </citation>
    <scope>NUCLEOTIDE SEQUENCE [LARGE SCALE GENOMIC DNA]</scope>
    <source>
        <strain evidence="12 13">DHOM06</strain>
    </source>
</reference>
<dbReference type="Gene3D" id="2.30.30.60">
    <property type="match status" value="1"/>
</dbReference>
<dbReference type="InterPro" id="IPR011014">
    <property type="entry name" value="MscS_channel_TM-2"/>
</dbReference>
<feature type="compositionally biased region" description="Basic and acidic residues" evidence="7">
    <location>
        <begin position="798"/>
        <end position="813"/>
    </location>
</feature>
<keyword evidence="4 8" id="KW-0812">Transmembrane</keyword>
<protein>
    <submittedName>
        <fullName evidence="12">Mechanosensitive ion channel protein</fullName>
    </submittedName>
</protein>
<feature type="transmembrane region" description="Helical" evidence="8">
    <location>
        <begin position="581"/>
        <end position="599"/>
    </location>
</feature>
<dbReference type="SUPFAM" id="SSF82861">
    <property type="entry name" value="Mechanosensitive channel protein MscS (YggB), transmembrane region"/>
    <property type="match status" value="1"/>
</dbReference>
<feature type="transmembrane region" description="Helical" evidence="8">
    <location>
        <begin position="412"/>
        <end position="434"/>
    </location>
</feature>
<evidence type="ECO:0000256" key="8">
    <source>
        <dbReference type="SAM" id="Phobius"/>
    </source>
</evidence>
<evidence type="ECO:0000256" key="6">
    <source>
        <dbReference type="ARBA" id="ARBA00023136"/>
    </source>
</evidence>
<evidence type="ECO:0000256" key="3">
    <source>
        <dbReference type="ARBA" id="ARBA00022475"/>
    </source>
</evidence>
<evidence type="ECO:0000313" key="12">
    <source>
        <dbReference type="EMBL" id="RDU98686.1"/>
    </source>
</evidence>
<dbReference type="OrthoDB" id="6500477at2"/>
<evidence type="ECO:0000256" key="1">
    <source>
        <dbReference type="ARBA" id="ARBA00004651"/>
    </source>
</evidence>
<feature type="transmembrane region" description="Helical" evidence="8">
    <location>
        <begin position="534"/>
        <end position="555"/>
    </location>
</feature>
<dbReference type="PANTHER" id="PTHR30460">
    <property type="entry name" value="MODERATE CONDUCTANCE MECHANOSENSITIVE CHANNEL YBIO"/>
    <property type="match status" value="1"/>
</dbReference>
<evidence type="ECO:0000256" key="9">
    <source>
        <dbReference type="SAM" id="SignalP"/>
    </source>
</evidence>
<dbReference type="GO" id="GO:0005886">
    <property type="term" value="C:plasma membrane"/>
    <property type="evidence" value="ECO:0007669"/>
    <property type="project" value="UniProtKB-SubCell"/>
</dbReference>
<dbReference type="Proteomes" id="UP000256838">
    <property type="component" value="Unassembled WGS sequence"/>
</dbReference>
<feature type="compositionally biased region" description="Basic and acidic residues" evidence="7">
    <location>
        <begin position="838"/>
        <end position="852"/>
    </location>
</feature>
<feature type="region of interest" description="Disordered" evidence="7">
    <location>
        <begin position="795"/>
        <end position="852"/>
    </location>
</feature>
<feature type="transmembrane region" description="Helical" evidence="8">
    <location>
        <begin position="496"/>
        <end position="514"/>
    </location>
</feature>
<proteinExistence type="inferred from homology"/>
<comment type="subcellular location">
    <subcellularLocation>
        <location evidence="1">Cell membrane</location>
        <topology evidence="1">Multi-pass membrane protein</topology>
    </subcellularLocation>
</comment>
<dbReference type="PANTHER" id="PTHR30460:SF0">
    <property type="entry name" value="MODERATE CONDUCTANCE MECHANOSENSITIVE CHANNEL YBIO"/>
    <property type="match status" value="1"/>
</dbReference>
<feature type="domain" description="Mechanosensitive ion channel MscS" evidence="10">
    <location>
        <begin position="630"/>
        <end position="693"/>
    </location>
</feature>
<evidence type="ECO:0000256" key="5">
    <source>
        <dbReference type="ARBA" id="ARBA00022989"/>
    </source>
</evidence>
<feature type="transmembrane region" description="Helical" evidence="8">
    <location>
        <begin position="454"/>
        <end position="475"/>
    </location>
</feature>
<keyword evidence="6 8" id="KW-0472">Membrane</keyword>
<feature type="signal peptide" evidence="9">
    <location>
        <begin position="1"/>
        <end position="24"/>
    </location>
</feature>
<dbReference type="InterPro" id="IPR011066">
    <property type="entry name" value="MscS_channel_C_sf"/>
</dbReference>
<gene>
    <name evidence="12" type="ORF">DWV00_10435</name>
</gene>